<keyword evidence="3" id="KW-1185">Reference proteome</keyword>
<protein>
    <submittedName>
        <fullName evidence="2">DUF3408 domain-containing protein</fullName>
    </submittedName>
</protein>
<organism evidence="2 3">
    <name type="scientific">Flavobacterium rhizophilum</name>
    <dbReference type="NCBI Taxonomy" id="3163296"/>
    <lineage>
        <taxon>Bacteria</taxon>
        <taxon>Pseudomonadati</taxon>
        <taxon>Bacteroidota</taxon>
        <taxon>Flavobacteriia</taxon>
        <taxon>Flavobacteriales</taxon>
        <taxon>Flavobacteriaceae</taxon>
        <taxon>Flavobacterium</taxon>
    </lineage>
</organism>
<comment type="caution">
    <text evidence="2">The sequence shown here is derived from an EMBL/GenBank/DDBJ whole genome shotgun (WGS) entry which is preliminary data.</text>
</comment>
<gene>
    <name evidence="2" type="ORF">ABS768_04530</name>
</gene>
<dbReference type="InterPro" id="IPR021823">
    <property type="entry name" value="DUF3408"/>
</dbReference>
<sequence>MEKENKKGNDIDEDYLMSMMAGGVRKEGLASKTGVDSGSGESQTTIKKKRKAGSENRECADYEILFFKNPDGNARNGKSVYIRPEFHERLTRIVQVIGGDKISLYAYLDNVLEHHFREFGEEIKKTFDDKYKPIL</sequence>
<dbReference type="EMBL" id="JBELQB010000003">
    <property type="protein sequence ID" value="MFL9836752.1"/>
    <property type="molecule type" value="Genomic_DNA"/>
</dbReference>
<dbReference type="Proteomes" id="UP001629059">
    <property type="component" value="Unassembled WGS sequence"/>
</dbReference>
<dbReference type="RefSeq" id="WP_408073785.1">
    <property type="nucleotide sequence ID" value="NZ_JBELQB010000003.1"/>
</dbReference>
<dbReference type="Pfam" id="PF11888">
    <property type="entry name" value="DUF3408"/>
    <property type="match status" value="1"/>
</dbReference>
<evidence type="ECO:0000256" key="1">
    <source>
        <dbReference type="SAM" id="MobiDB-lite"/>
    </source>
</evidence>
<name>A0ABW8YB91_9FLAO</name>
<reference evidence="2 3" key="1">
    <citation type="submission" date="2024-06" db="EMBL/GenBank/DDBJ databases">
        <authorList>
            <person name="Kaempfer P."/>
            <person name="Viver T."/>
        </authorList>
    </citation>
    <scope>NUCLEOTIDE SEQUENCE [LARGE SCALE GENOMIC DNA]</scope>
    <source>
        <strain evidence="2 3">ST-75</strain>
    </source>
</reference>
<evidence type="ECO:0000313" key="2">
    <source>
        <dbReference type="EMBL" id="MFL9836752.1"/>
    </source>
</evidence>
<accession>A0ABW8YB91</accession>
<feature type="region of interest" description="Disordered" evidence="1">
    <location>
        <begin position="28"/>
        <end position="56"/>
    </location>
</feature>
<evidence type="ECO:0000313" key="3">
    <source>
        <dbReference type="Proteomes" id="UP001629059"/>
    </source>
</evidence>
<proteinExistence type="predicted"/>
<feature type="compositionally biased region" description="Polar residues" evidence="1">
    <location>
        <begin position="34"/>
        <end position="45"/>
    </location>
</feature>